<dbReference type="Proteomes" id="UP000177372">
    <property type="component" value="Unassembled WGS sequence"/>
</dbReference>
<accession>A0A1F6F445</accession>
<evidence type="ECO:0000313" key="1">
    <source>
        <dbReference type="EMBL" id="OGG80640.1"/>
    </source>
</evidence>
<proteinExistence type="predicted"/>
<sequence>MIETPKESWRDPDITKLTDQQLGEKIGFLTKSIREFEQTISASEKILQDGRAHEATPDDIARKERQLQEDKMSLMLYNANLEALTREWNRRQESKKR</sequence>
<evidence type="ECO:0000313" key="2">
    <source>
        <dbReference type="Proteomes" id="UP000177372"/>
    </source>
</evidence>
<comment type="caution">
    <text evidence="1">The sequence shown here is derived from an EMBL/GenBank/DDBJ whole genome shotgun (WGS) entry which is preliminary data.</text>
</comment>
<gene>
    <name evidence="1" type="ORF">A3A39_04085</name>
</gene>
<reference evidence="1 2" key="1">
    <citation type="journal article" date="2016" name="Nat. Commun.">
        <title>Thousands of microbial genomes shed light on interconnected biogeochemical processes in an aquifer system.</title>
        <authorList>
            <person name="Anantharaman K."/>
            <person name="Brown C.T."/>
            <person name="Hug L.A."/>
            <person name="Sharon I."/>
            <person name="Castelle C.J."/>
            <person name="Probst A.J."/>
            <person name="Thomas B.C."/>
            <person name="Singh A."/>
            <person name="Wilkins M.J."/>
            <person name="Karaoz U."/>
            <person name="Brodie E.L."/>
            <person name="Williams K.H."/>
            <person name="Hubbard S.S."/>
            <person name="Banfield J.F."/>
        </authorList>
    </citation>
    <scope>NUCLEOTIDE SEQUENCE [LARGE SCALE GENOMIC DNA]</scope>
</reference>
<name>A0A1F6F445_9BACT</name>
<organism evidence="1 2">
    <name type="scientific">Candidatus Kaiserbacteria bacterium RIFCSPLOWO2_01_FULL_54_13</name>
    <dbReference type="NCBI Taxonomy" id="1798512"/>
    <lineage>
        <taxon>Bacteria</taxon>
        <taxon>Candidatus Kaiseribacteriota</taxon>
    </lineage>
</organism>
<dbReference type="EMBL" id="MFLZ01000003">
    <property type="protein sequence ID" value="OGG80640.1"/>
    <property type="molecule type" value="Genomic_DNA"/>
</dbReference>
<dbReference type="AlphaFoldDB" id="A0A1F6F445"/>
<protein>
    <submittedName>
        <fullName evidence="1">Uncharacterized protein</fullName>
    </submittedName>
</protein>